<feature type="compositionally biased region" description="Polar residues" evidence="1">
    <location>
        <begin position="91"/>
        <end position="104"/>
    </location>
</feature>
<feature type="compositionally biased region" description="Polar residues" evidence="1">
    <location>
        <begin position="57"/>
        <end position="71"/>
    </location>
</feature>
<evidence type="ECO:0000313" key="4">
    <source>
        <dbReference type="Proteomes" id="UP001578633"/>
    </source>
</evidence>
<dbReference type="PANTHER" id="PTHR28244:SF1">
    <property type="entry name" value="RNA POLYMERASE I-SPECIFIC TRANSCRIPTION INITIATION FACTOR RRN11"/>
    <property type="match status" value="1"/>
</dbReference>
<feature type="compositionally biased region" description="Pro residues" evidence="1">
    <location>
        <begin position="359"/>
        <end position="370"/>
    </location>
</feature>
<dbReference type="InterPro" id="IPR029178">
    <property type="entry name" value="Ecm11_C"/>
</dbReference>
<feature type="region of interest" description="Disordered" evidence="1">
    <location>
        <begin position="1"/>
        <end position="169"/>
    </location>
</feature>
<sequence>MQGFVRGRTGSPSNAQPQGKPDRQANAASARIPVKNGHPRLQSQAPSDVPAREYVNARNSSAALQQTSQHRQPGLGPGKKRDLYDTDAESIDTTVNQSVVQVEDSQQKEQYHQQQGQVEGDEESEEDEDEDDDEADGDGEEADEPEDQYHYPGHELTPDDGDYLQRASLGHFPHAEKISFLQTADNRGLPTVDGDSYPSTTNGELSEWGIGQEAASNFHDGRAPVSQRQNANNQAVRMAALQHRPQQQSQNDQIPSHNMHPPSKVIQHSAQLREQSRAAAPALQQRGQSIQQSIPAPFASHHQTHSRKEPYTTDSQPVYSNHHHSAYAQPGTSQQKPPRQASIPRTQIPLKQNIIWTKPPAPTRLPPPLPAIQEPVVQEQTIEQAQVDETETVPPEDYDLKTLLKKKYEELKKEPFDVDPRAPPLVLAEEEGQKPLVERLPFVQKNLHKDQQTQFFRSLPTTEWEDAGDWFLDKFQDIVQRTKEARQKKRKLAQEFEAEVEKRYEHVSKKQHQVQEAMEKMKEQGEGLMPRSPRPSKSPRSRRG</sequence>
<feature type="region of interest" description="Disordered" evidence="1">
    <location>
        <begin position="183"/>
        <end position="370"/>
    </location>
</feature>
<keyword evidence="4" id="KW-1185">Reference proteome</keyword>
<evidence type="ECO:0000256" key="1">
    <source>
        <dbReference type="SAM" id="MobiDB-lite"/>
    </source>
</evidence>
<feature type="compositionally biased region" description="Acidic residues" evidence="1">
    <location>
        <begin position="119"/>
        <end position="146"/>
    </location>
</feature>
<name>A0ABR3UVY7_9PLEO</name>
<dbReference type="Pfam" id="PF15463">
    <property type="entry name" value="ECM11"/>
    <property type="match status" value="1"/>
</dbReference>
<feature type="domain" description="Extracellular mutant protein 11 C-terminal" evidence="2">
    <location>
        <begin position="397"/>
        <end position="529"/>
    </location>
</feature>
<feature type="compositionally biased region" description="Basic and acidic residues" evidence="1">
    <location>
        <begin position="147"/>
        <end position="157"/>
    </location>
</feature>
<organism evidence="3 4">
    <name type="scientific">Alternaria dauci</name>
    <dbReference type="NCBI Taxonomy" id="48095"/>
    <lineage>
        <taxon>Eukaryota</taxon>
        <taxon>Fungi</taxon>
        <taxon>Dikarya</taxon>
        <taxon>Ascomycota</taxon>
        <taxon>Pezizomycotina</taxon>
        <taxon>Dothideomycetes</taxon>
        <taxon>Pleosporomycetidae</taxon>
        <taxon>Pleosporales</taxon>
        <taxon>Pleosporineae</taxon>
        <taxon>Pleosporaceae</taxon>
        <taxon>Alternaria</taxon>
        <taxon>Alternaria sect. Porri</taxon>
    </lineage>
</organism>
<protein>
    <recommendedName>
        <fullName evidence="2">Extracellular mutant protein 11 C-terminal domain-containing protein</fullName>
    </recommendedName>
</protein>
<feature type="compositionally biased region" description="Polar residues" evidence="1">
    <location>
        <begin position="244"/>
        <end position="256"/>
    </location>
</feature>
<feature type="compositionally biased region" description="Polar residues" evidence="1">
    <location>
        <begin position="285"/>
        <end position="294"/>
    </location>
</feature>
<gene>
    <name evidence="3" type="ORF">ACET3X_000336</name>
</gene>
<dbReference type="InterPro" id="IPR053029">
    <property type="entry name" value="RNA_pol_I-specific_init_factor"/>
</dbReference>
<dbReference type="EMBL" id="JBHGVX010000001">
    <property type="protein sequence ID" value="KAL1799994.1"/>
    <property type="molecule type" value="Genomic_DNA"/>
</dbReference>
<dbReference type="RefSeq" id="XP_069310578.1">
    <property type="nucleotide sequence ID" value="XM_069447620.1"/>
</dbReference>
<proteinExistence type="predicted"/>
<accession>A0ABR3UVY7</accession>
<dbReference type="GeneID" id="96080658"/>
<evidence type="ECO:0000259" key="2">
    <source>
        <dbReference type="Pfam" id="PF15463"/>
    </source>
</evidence>
<comment type="caution">
    <text evidence="3">The sequence shown here is derived from an EMBL/GenBank/DDBJ whole genome shotgun (WGS) entry which is preliminary data.</text>
</comment>
<reference evidence="3 4" key="1">
    <citation type="submission" date="2024-09" db="EMBL/GenBank/DDBJ databases">
        <title>T2T genomes of carrot and Alternaria dauci and their utility for understanding host-pathogen interaction during carrot leaf blight disease.</title>
        <authorList>
            <person name="Liu W."/>
            <person name="Xu S."/>
            <person name="Ou C."/>
            <person name="Liu X."/>
            <person name="Zhuang F."/>
            <person name="Deng X.W."/>
        </authorList>
    </citation>
    <scope>NUCLEOTIDE SEQUENCE [LARGE SCALE GENOMIC DNA]</scope>
    <source>
        <strain evidence="3 4">A2016</strain>
    </source>
</reference>
<evidence type="ECO:0000313" key="3">
    <source>
        <dbReference type="EMBL" id="KAL1799994.1"/>
    </source>
</evidence>
<dbReference type="PANTHER" id="PTHR28244">
    <property type="entry name" value="RNA POLYMERASE I-SPECIFIC TRANSCRIPTION INITIATION FACTOR RRN11"/>
    <property type="match status" value="1"/>
</dbReference>
<dbReference type="Proteomes" id="UP001578633">
    <property type="component" value="Chromosome 1"/>
</dbReference>
<feature type="compositionally biased region" description="Polar residues" evidence="1">
    <location>
        <begin position="226"/>
        <end position="235"/>
    </location>
</feature>
<feature type="region of interest" description="Disordered" evidence="1">
    <location>
        <begin position="504"/>
        <end position="544"/>
    </location>
</feature>